<dbReference type="InterPro" id="IPR001190">
    <property type="entry name" value="SRCR"/>
</dbReference>
<dbReference type="AlphaFoldDB" id="A0A9W7C9K6"/>
<keyword evidence="7" id="KW-1185">Reference proteome</keyword>
<feature type="domain" description="SRCR" evidence="5">
    <location>
        <begin position="15"/>
        <end position="139"/>
    </location>
</feature>
<keyword evidence="2" id="KW-0677">Repeat</keyword>
<evidence type="ECO:0000313" key="7">
    <source>
        <dbReference type="Proteomes" id="UP001165085"/>
    </source>
</evidence>
<dbReference type="SMART" id="SM00202">
    <property type="entry name" value="SR"/>
    <property type="match status" value="1"/>
</dbReference>
<keyword evidence="4" id="KW-0325">Glycoprotein</keyword>
<protein>
    <recommendedName>
        <fullName evidence="5">SRCR domain-containing protein</fullName>
    </recommendedName>
</protein>
<accession>A0A9W7C9K6</accession>
<dbReference type="PANTHER" id="PTHR19331:SF465">
    <property type="entry name" value="EGG PEPTIDE SPERACT RECEPTOR"/>
    <property type="match status" value="1"/>
</dbReference>
<dbReference type="Proteomes" id="UP001165085">
    <property type="component" value="Unassembled WGS sequence"/>
</dbReference>
<comment type="caution">
    <text evidence="6">The sequence shown here is derived from an EMBL/GenBank/DDBJ whole genome shotgun (WGS) entry which is preliminary data.</text>
</comment>
<evidence type="ECO:0000256" key="4">
    <source>
        <dbReference type="ARBA" id="ARBA00023180"/>
    </source>
</evidence>
<keyword evidence="1" id="KW-0732">Signal</keyword>
<evidence type="ECO:0000256" key="1">
    <source>
        <dbReference type="ARBA" id="ARBA00022729"/>
    </source>
</evidence>
<dbReference type="EMBL" id="BRXY01000613">
    <property type="protein sequence ID" value="GMI02512.1"/>
    <property type="molecule type" value="Genomic_DNA"/>
</dbReference>
<evidence type="ECO:0000313" key="6">
    <source>
        <dbReference type="EMBL" id="GMI02512.1"/>
    </source>
</evidence>
<sequence length="168" mass="17550">MTTPPTGQLQDASSVRIRDAFNNSPTFDSEGVVSGRAEVYHDGQWGTIATFEGDTSDNTEDAAILCRQLATELGFSPLSSGRLSWSSTPSGSGKIWLSSTGSSSCSGAELTLDACPSYGGWGSLESWADHNDDIGIICKFVQADECKACPAGKFSDTIGTSPCTSCEA</sequence>
<dbReference type="InterPro" id="IPR036772">
    <property type="entry name" value="SRCR-like_dom_sf"/>
</dbReference>
<organism evidence="6 7">
    <name type="scientific">Triparma strigata</name>
    <dbReference type="NCBI Taxonomy" id="1606541"/>
    <lineage>
        <taxon>Eukaryota</taxon>
        <taxon>Sar</taxon>
        <taxon>Stramenopiles</taxon>
        <taxon>Ochrophyta</taxon>
        <taxon>Bolidophyceae</taxon>
        <taxon>Parmales</taxon>
        <taxon>Triparmaceae</taxon>
        <taxon>Triparma</taxon>
    </lineage>
</organism>
<reference evidence="7" key="1">
    <citation type="journal article" date="2023" name="Commun. Biol.">
        <title>Genome analysis of Parmales, the sister group of diatoms, reveals the evolutionary specialization of diatoms from phago-mixotrophs to photoautotrophs.</title>
        <authorList>
            <person name="Ban H."/>
            <person name="Sato S."/>
            <person name="Yoshikawa S."/>
            <person name="Yamada K."/>
            <person name="Nakamura Y."/>
            <person name="Ichinomiya M."/>
            <person name="Sato N."/>
            <person name="Blanc-Mathieu R."/>
            <person name="Endo H."/>
            <person name="Kuwata A."/>
            <person name="Ogata H."/>
        </authorList>
    </citation>
    <scope>NUCLEOTIDE SEQUENCE [LARGE SCALE GENOMIC DNA]</scope>
    <source>
        <strain evidence="7">NIES 3701</strain>
    </source>
</reference>
<dbReference type="Pfam" id="PF00530">
    <property type="entry name" value="SRCR"/>
    <property type="match status" value="1"/>
</dbReference>
<dbReference type="PANTHER" id="PTHR19331">
    <property type="entry name" value="SCAVENGER RECEPTOR DOMAIN-CONTAINING"/>
    <property type="match status" value="1"/>
</dbReference>
<dbReference type="PROSITE" id="PS50287">
    <property type="entry name" value="SRCR_2"/>
    <property type="match status" value="1"/>
</dbReference>
<proteinExistence type="predicted"/>
<evidence type="ECO:0000256" key="2">
    <source>
        <dbReference type="ARBA" id="ARBA00022737"/>
    </source>
</evidence>
<gene>
    <name evidence="6" type="ORF">TrST_g6280</name>
</gene>
<dbReference type="GO" id="GO:0016020">
    <property type="term" value="C:membrane"/>
    <property type="evidence" value="ECO:0007669"/>
    <property type="project" value="InterPro"/>
</dbReference>
<evidence type="ECO:0000256" key="3">
    <source>
        <dbReference type="ARBA" id="ARBA00023157"/>
    </source>
</evidence>
<name>A0A9W7C9K6_9STRA</name>
<feature type="non-terminal residue" evidence="6">
    <location>
        <position position="168"/>
    </location>
</feature>
<dbReference type="OrthoDB" id="536948at2759"/>
<evidence type="ECO:0000259" key="5">
    <source>
        <dbReference type="PROSITE" id="PS50287"/>
    </source>
</evidence>
<dbReference type="Gene3D" id="3.10.250.10">
    <property type="entry name" value="SRCR-like domain"/>
    <property type="match status" value="1"/>
</dbReference>
<dbReference type="SUPFAM" id="SSF56487">
    <property type="entry name" value="SRCR-like"/>
    <property type="match status" value="1"/>
</dbReference>
<keyword evidence="3" id="KW-1015">Disulfide bond</keyword>